<dbReference type="AlphaFoldDB" id="A0A5K1JFG6"/>
<dbReference type="EMBL" id="CABWIE010000036">
    <property type="protein sequence ID" value="VWM03943.1"/>
    <property type="molecule type" value="Genomic_DNA"/>
</dbReference>
<dbReference type="RefSeq" id="WP_152077358.1">
    <property type="nucleotide sequence ID" value="NZ_CAAKNU010000040.1"/>
</dbReference>
<gene>
    <name evidence="1" type="ORF">KCJAJFAP_01383</name>
</gene>
<dbReference type="Proteomes" id="UP000361836">
    <property type="component" value="Unassembled WGS sequence"/>
</dbReference>
<evidence type="ECO:0000313" key="2">
    <source>
        <dbReference type="Proteomes" id="UP000361836"/>
    </source>
</evidence>
<accession>A0A5K1JFG6</accession>
<evidence type="ECO:0000313" key="1">
    <source>
        <dbReference type="EMBL" id="VWM03943.1"/>
    </source>
</evidence>
<keyword evidence="2" id="KW-1185">Reference proteome</keyword>
<reference evidence="1 2" key="1">
    <citation type="submission" date="2019-10" db="EMBL/GenBank/DDBJ databases">
        <authorList>
            <person name="Wolf R A."/>
        </authorList>
    </citation>
    <scope>NUCLEOTIDE SEQUENCE [LARGE SCALE GENOMIC DNA]</scope>
    <source>
        <strain evidence="1">Collinsella_aerofaciens_MC2</strain>
    </source>
</reference>
<sequence>MKKLSPDTLQRYLYDLEGAYYYKDGRKYAQSVHGRSYSRLAKAREQARLQPIPVEEVVDLIVMFLEGIGIDTAPLEIPSTTISRGIDYKAIAAKHQLEDARDLVWIKIASNGTVGVVATSADLNLQLPSHSSEYDARTPNNGWQYNTAGIIVHSLGLSWLPFAIVFPLPHIPEGYTRHDIEHAVGNYLIEKHVPLLDYYSHCY</sequence>
<proteinExistence type="predicted"/>
<name>A0A5K1JFG6_9ACTN</name>
<protein>
    <submittedName>
        <fullName evidence="1">Uncharacterized protein</fullName>
    </submittedName>
</protein>
<organism evidence="1 2">
    <name type="scientific">Collinsella aerofaciens</name>
    <dbReference type="NCBI Taxonomy" id="74426"/>
    <lineage>
        <taxon>Bacteria</taxon>
        <taxon>Bacillati</taxon>
        <taxon>Actinomycetota</taxon>
        <taxon>Coriobacteriia</taxon>
        <taxon>Coriobacteriales</taxon>
        <taxon>Coriobacteriaceae</taxon>
        <taxon>Collinsella</taxon>
    </lineage>
</organism>